<dbReference type="Gene3D" id="2.120.10.30">
    <property type="entry name" value="TolB, C-terminal domain"/>
    <property type="match status" value="1"/>
</dbReference>
<organism evidence="2 3">
    <name type="scientific">Crassostrea virginica</name>
    <name type="common">Eastern oyster</name>
    <dbReference type="NCBI Taxonomy" id="6565"/>
    <lineage>
        <taxon>Eukaryota</taxon>
        <taxon>Metazoa</taxon>
        <taxon>Spiralia</taxon>
        <taxon>Lophotrochozoa</taxon>
        <taxon>Mollusca</taxon>
        <taxon>Bivalvia</taxon>
        <taxon>Autobranchia</taxon>
        <taxon>Pteriomorphia</taxon>
        <taxon>Ostreida</taxon>
        <taxon>Ostreoidea</taxon>
        <taxon>Ostreidae</taxon>
        <taxon>Crassostrea</taxon>
    </lineage>
</organism>
<dbReference type="GeneID" id="111112356"/>
<accession>A0A8B8BQC4</accession>
<protein>
    <submittedName>
        <fullName evidence="3">Uncharacterized protein LOC111112356</fullName>
    </submittedName>
</protein>
<keyword evidence="2" id="KW-1185">Reference proteome</keyword>
<sequence length="241" mass="27601">MKLYNMQGKLLKSVQAKSRNVPKDIAVTQSGDLVYADYDERSINLRDYKQTKVVCYSRSTEQQTIQKYDQAGSATDSQSNIPTSDFINHRIHIIDQDQDLNYIHNCGLQGPFEPKEQGYIMPSRGAESSPSNRPLRGDPRLITEIPTTGYRYLFNVSYWMRVKSGQERDYIQTKVVCYSRSTEQQPIQKDDKAGTATDSQSNIPTSDFINHRIHIIDQDQDLNYIHNCGQQGPFGLCVYSR</sequence>
<feature type="compositionally biased region" description="Polar residues" evidence="1">
    <location>
        <begin position="196"/>
        <end position="205"/>
    </location>
</feature>
<dbReference type="OrthoDB" id="264520at2759"/>
<feature type="region of interest" description="Disordered" evidence="1">
    <location>
        <begin position="182"/>
        <end position="205"/>
    </location>
</feature>
<dbReference type="RefSeq" id="XP_022305515.1">
    <property type="nucleotide sequence ID" value="XM_022449807.1"/>
</dbReference>
<dbReference type="SUPFAM" id="SSF101898">
    <property type="entry name" value="NHL repeat"/>
    <property type="match status" value="1"/>
</dbReference>
<evidence type="ECO:0000313" key="2">
    <source>
        <dbReference type="Proteomes" id="UP000694844"/>
    </source>
</evidence>
<dbReference type="KEGG" id="cvn:111112356"/>
<reference evidence="3" key="1">
    <citation type="submission" date="2025-08" db="UniProtKB">
        <authorList>
            <consortium name="RefSeq"/>
        </authorList>
    </citation>
    <scope>IDENTIFICATION</scope>
    <source>
        <tissue evidence="3">Whole sample</tissue>
    </source>
</reference>
<proteinExistence type="predicted"/>
<evidence type="ECO:0000313" key="3">
    <source>
        <dbReference type="RefSeq" id="XP_022305515.1"/>
    </source>
</evidence>
<name>A0A8B8BQC4_CRAVI</name>
<dbReference type="InterPro" id="IPR011042">
    <property type="entry name" value="6-blade_b-propeller_TolB-like"/>
</dbReference>
<dbReference type="AlphaFoldDB" id="A0A8B8BQC4"/>
<evidence type="ECO:0000256" key="1">
    <source>
        <dbReference type="SAM" id="MobiDB-lite"/>
    </source>
</evidence>
<gene>
    <name evidence="3" type="primary">LOC111112356</name>
</gene>
<dbReference type="Proteomes" id="UP000694844">
    <property type="component" value="Chromosome 9"/>
</dbReference>